<feature type="region of interest" description="Disordered" evidence="1">
    <location>
        <begin position="68"/>
        <end position="176"/>
    </location>
</feature>
<feature type="compositionally biased region" description="Basic and acidic residues" evidence="1">
    <location>
        <begin position="88"/>
        <end position="104"/>
    </location>
</feature>
<feature type="region of interest" description="Disordered" evidence="1">
    <location>
        <begin position="1"/>
        <end position="40"/>
    </location>
</feature>
<feature type="non-terminal residue" evidence="2">
    <location>
        <position position="176"/>
    </location>
</feature>
<reference evidence="2 3" key="1">
    <citation type="submission" date="2024-05" db="EMBL/GenBank/DDBJ databases">
        <title>Genome sequencing and assembly of Indian major carp, Cirrhinus mrigala (Hamilton, 1822).</title>
        <authorList>
            <person name="Mohindra V."/>
            <person name="Chowdhury L.M."/>
            <person name="Lal K."/>
            <person name="Jena J.K."/>
        </authorList>
    </citation>
    <scope>NUCLEOTIDE SEQUENCE [LARGE SCALE GENOMIC DNA]</scope>
    <source>
        <strain evidence="2">CM1030</strain>
        <tissue evidence="2">Blood</tissue>
    </source>
</reference>
<dbReference type="EMBL" id="JAMKFB020000002">
    <property type="protein sequence ID" value="KAL0201977.1"/>
    <property type="molecule type" value="Genomic_DNA"/>
</dbReference>
<accession>A0ABD0RTW8</accession>
<evidence type="ECO:0000313" key="3">
    <source>
        <dbReference type="Proteomes" id="UP001529510"/>
    </source>
</evidence>
<comment type="caution">
    <text evidence="2">The sequence shown here is derived from an EMBL/GenBank/DDBJ whole genome shotgun (WGS) entry which is preliminary data.</text>
</comment>
<evidence type="ECO:0000313" key="2">
    <source>
        <dbReference type="EMBL" id="KAL0201977.1"/>
    </source>
</evidence>
<feature type="compositionally biased region" description="Basic and acidic residues" evidence="1">
    <location>
        <begin position="16"/>
        <end position="34"/>
    </location>
</feature>
<name>A0ABD0RTW8_CIRMR</name>
<protein>
    <submittedName>
        <fullName evidence="2">Uncharacterized protein</fullName>
    </submittedName>
</protein>
<sequence>SEEFGRAGNWAVMSHDASEGKRCAETEQRNRDESGTGEVMGCSSLARSRYQHTSPSIGSDRFCLLPSFCSDVSPNDEEPGLGADDEESVRCRGLEKRETDRPNSHEPQSVYRTFREEEEEEAEEEEEYEDEDGEEGEDVRTPHGKRGPPSVKLREGRPHSLDLGALLSHKAAAHHK</sequence>
<feature type="compositionally biased region" description="Acidic residues" evidence="1">
    <location>
        <begin position="116"/>
        <end position="137"/>
    </location>
</feature>
<organism evidence="2 3">
    <name type="scientific">Cirrhinus mrigala</name>
    <name type="common">Mrigala</name>
    <dbReference type="NCBI Taxonomy" id="683832"/>
    <lineage>
        <taxon>Eukaryota</taxon>
        <taxon>Metazoa</taxon>
        <taxon>Chordata</taxon>
        <taxon>Craniata</taxon>
        <taxon>Vertebrata</taxon>
        <taxon>Euteleostomi</taxon>
        <taxon>Actinopterygii</taxon>
        <taxon>Neopterygii</taxon>
        <taxon>Teleostei</taxon>
        <taxon>Ostariophysi</taxon>
        <taxon>Cypriniformes</taxon>
        <taxon>Cyprinidae</taxon>
        <taxon>Labeoninae</taxon>
        <taxon>Labeonini</taxon>
        <taxon>Cirrhinus</taxon>
    </lineage>
</organism>
<dbReference type="Proteomes" id="UP001529510">
    <property type="component" value="Unassembled WGS sequence"/>
</dbReference>
<dbReference type="AlphaFoldDB" id="A0ABD0RTW8"/>
<feature type="compositionally biased region" description="Acidic residues" evidence="1">
    <location>
        <begin position="74"/>
        <end position="87"/>
    </location>
</feature>
<feature type="non-terminal residue" evidence="2">
    <location>
        <position position="1"/>
    </location>
</feature>
<gene>
    <name evidence="2" type="ORF">M9458_005164</name>
</gene>
<keyword evidence="3" id="KW-1185">Reference proteome</keyword>
<proteinExistence type="predicted"/>
<evidence type="ECO:0000256" key="1">
    <source>
        <dbReference type="SAM" id="MobiDB-lite"/>
    </source>
</evidence>